<dbReference type="GO" id="GO:0180010">
    <property type="term" value="P:co-transcriptional mRNA 3'-end processing, cleavage and polyadenylation pathway"/>
    <property type="evidence" value="ECO:0007669"/>
    <property type="project" value="UniProtKB-UniRule"/>
</dbReference>
<gene>
    <name evidence="6" type="ORF">MVLG_01136</name>
</gene>
<reference evidence="7" key="4">
    <citation type="submission" date="2015-06" db="UniProtKB">
        <authorList>
            <consortium name="EnsemblFungi"/>
        </authorList>
    </citation>
    <scope>IDENTIFICATION</scope>
</reference>
<dbReference type="SMART" id="SM00386">
    <property type="entry name" value="HAT"/>
    <property type="match status" value="9"/>
</dbReference>
<dbReference type="EMBL" id="AEIJ01000097">
    <property type="status" value="NOT_ANNOTATED_CDS"/>
    <property type="molecule type" value="Genomic_DNA"/>
</dbReference>
<feature type="region of interest" description="Disordered" evidence="4">
    <location>
        <begin position="1"/>
        <end position="87"/>
    </location>
</feature>
<accession>U5H175</accession>
<keyword evidence="1" id="KW-0677">Repeat</keyword>
<feature type="region of interest" description="Disordered" evidence="4">
    <location>
        <begin position="100"/>
        <end position="166"/>
    </location>
</feature>
<evidence type="ECO:0000313" key="8">
    <source>
        <dbReference type="Proteomes" id="UP000017200"/>
    </source>
</evidence>
<reference evidence="8" key="1">
    <citation type="submission" date="2010-11" db="EMBL/GenBank/DDBJ databases">
        <title>The genome sequence of Microbotryum violaceum strain p1A1 Lamole.</title>
        <authorList>
            <person name="Cuomo C."/>
            <person name="Perlin M."/>
            <person name="Young S.K."/>
            <person name="Zeng Q."/>
            <person name="Gargeya S."/>
            <person name="Alvarado L."/>
            <person name="Berlin A."/>
            <person name="Chapman S.B."/>
            <person name="Chen Z."/>
            <person name="Freedman E."/>
            <person name="Gellesch M."/>
            <person name="Goldberg J."/>
            <person name="Griggs A."/>
            <person name="Gujja S."/>
            <person name="Heilman E."/>
            <person name="Heiman D."/>
            <person name="Howarth C."/>
            <person name="Mehta T."/>
            <person name="Neiman D."/>
            <person name="Pearson M."/>
            <person name="Roberts A."/>
            <person name="Saif S."/>
            <person name="Shea T."/>
            <person name="Shenoy N."/>
            <person name="Sisk P."/>
            <person name="Stolte C."/>
            <person name="Sykes S."/>
            <person name="White J."/>
            <person name="Yandava C."/>
            <person name="Haas B."/>
            <person name="Nusbaum C."/>
            <person name="Birren B."/>
        </authorList>
    </citation>
    <scope>NUCLEOTIDE SEQUENCE [LARGE SCALE GENOMIC DNA]</scope>
    <source>
        <strain evidence="8">p1A1 Lamole</strain>
    </source>
</reference>
<feature type="region of interest" description="Disordered" evidence="4">
    <location>
        <begin position="778"/>
        <end position="903"/>
    </location>
</feature>
<dbReference type="HOGENOM" id="CLU_007630_0_0_1"/>
<keyword evidence="2 3" id="KW-0539">Nucleus</keyword>
<feature type="compositionally biased region" description="Low complexity" evidence="4">
    <location>
        <begin position="153"/>
        <end position="166"/>
    </location>
</feature>
<keyword evidence="3" id="KW-0963">Cytoplasm</keyword>
<dbReference type="GO" id="GO:0005737">
    <property type="term" value="C:cytoplasm"/>
    <property type="evidence" value="ECO:0007669"/>
    <property type="project" value="UniProtKB-SubCell"/>
</dbReference>
<dbReference type="GO" id="GO:0003729">
    <property type="term" value="F:mRNA binding"/>
    <property type="evidence" value="ECO:0007669"/>
    <property type="project" value="TreeGrafter"/>
</dbReference>
<dbReference type="InterPro" id="IPR011990">
    <property type="entry name" value="TPR-like_helical_dom_sf"/>
</dbReference>
<dbReference type="EMBL" id="GL541648">
    <property type="protein sequence ID" value="KDE08678.1"/>
    <property type="molecule type" value="Genomic_DNA"/>
</dbReference>
<feature type="compositionally biased region" description="Low complexity" evidence="4">
    <location>
        <begin position="124"/>
        <end position="133"/>
    </location>
</feature>
<dbReference type="InterPro" id="IPR003107">
    <property type="entry name" value="HAT"/>
</dbReference>
<proteinExistence type="predicted"/>
<dbReference type="Gene3D" id="1.25.40.1040">
    <property type="match status" value="1"/>
</dbReference>
<dbReference type="Pfam" id="PF05843">
    <property type="entry name" value="Suf"/>
    <property type="match status" value="1"/>
</dbReference>
<evidence type="ECO:0000259" key="5">
    <source>
        <dbReference type="Pfam" id="PF05843"/>
    </source>
</evidence>
<feature type="compositionally biased region" description="Basic and acidic residues" evidence="4">
    <location>
        <begin position="576"/>
        <end position="586"/>
    </location>
</feature>
<evidence type="ECO:0000313" key="7">
    <source>
        <dbReference type="EnsemblFungi" id="MVLG_01136T0"/>
    </source>
</evidence>
<dbReference type="GO" id="GO:0005634">
    <property type="term" value="C:nucleus"/>
    <property type="evidence" value="ECO:0007669"/>
    <property type="project" value="UniProtKB-SubCell"/>
</dbReference>
<feature type="compositionally biased region" description="Polar residues" evidence="4">
    <location>
        <begin position="855"/>
        <end position="864"/>
    </location>
</feature>
<feature type="compositionally biased region" description="Low complexity" evidence="4">
    <location>
        <begin position="51"/>
        <end position="66"/>
    </location>
</feature>
<evidence type="ECO:0000256" key="4">
    <source>
        <dbReference type="SAM" id="MobiDB-lite"/>
    </source>
</evidence>
<feature type="domain" description="Suppressor of forked" evidence="5">
    <location>
        <begin position="184"/>
        <end position="768"/>
    </location>
</feature>
<dbReference type="SUPFAM" id="SSF48452">
    <property type="entry name" value="TPR-like"/>
    <property type="match status" value="2"/>
</dbReference>
<dbReference type="InterPro" id="IPR008847">
    <property type="entry name" value="Suf"/>
</dbReference>
<organism evidence="6">
    <name type="scientific">Microbotryum lychnidis-dioicae (strain p1A1 Lamole / MvSl-1064)</name>
    <name type="common">Anther smut fungus</name>
    <dbReference type="NCBI Taxonomy" id="683840"/>
    <lineage>
        <taxon>Eukaryota</taxon>
        <taxon>Fungi</taxon>
        <taxon>Dikarya</taxon>
        <taxon>Basidiomycota</taxon>
        <taxon>Pucciniomycotina</taxon>
        <taxon>Microbotryomycetes</taxon>
        <taxon>Microbotryales</taxon>
        <taxon>Microbotryaceae</taxon>
        <taxon>Microbotryum</taxon>
    </lineage>
</organism>
<name>U5H175_USTV1</name>
<dbReference type="PANTHER" id="PTHR19980:SF0">
    <property type="entry name" value="CLEAVAGE STIMULATION FACTOR SUBUNIT 3"/>
    <property type="match status" value="1"/>
</dbReference>
<keyword evidence="8" id="KW-1185">Reference proteome</keyword>
<reference evidence="6 8" key="3">
    <citation type="journal article" date="2015" name="BMC Genomics">
        <title>Sex and parasites: genomic and transcriptomic analysis of Microbotryum lychnidis-dioicae, the biotrophic and plant-castrating anther smut fungus.</title>
        <authorList>
            <person name="Perlin M.H."/>
            <person name="Amselem J."/>
            <person name="Fontanillas E."/>
            <person name="Toh S.S."/>
            <person name="Chen Z."/>
            <person name="Goldberg J."/>
            <person name="Duplessis S."/>
            <person name="Henrissat B."/>
            <person name="Young S."/>
            <person name="Zeng Q."/>
            <person name="Aguileta G."/>
            <person name="Petit E."/>
            <person name="Badouin H."/>
            <person name="Andrews J."/>
            <person name="Razeeq D."/>
            <person name="Gabaldon T."/>
            <person name="Quesneville H."/>
            <person name="Giraud T."/>
            <person name="Hood M.E."/>
            <person name="Schultz D.J."/>
            <person name="Cuomo C.A."/>
        </authorList>
    </citation>
    <scope>NUCLEOTIDE SEQUENCE [LARGE SCALE GENOMIC DNA]</scope>
    <source>
        <strain evidence="8">p1A1 Lamole</strain>
        <strain evidence="6">P1A1 Lamole</strain>
    </source>
</reference>
<dbReference type="FunCoup" id="U5H175">
    <property type="interactions" value="777"/>
</dbReference>
<sequence>MDLTEDAPATALPESVEAAALPIDSSSSSMEAAIDATLPSAIDHGQDEARPTTTTTTTLPTELTELSPDGQAQQAEADDHPSLEGVTAGEPFSVTLTTEAAEPVSEAGEATTPTQQPTRDESMPLAALQPQLARATTEDVYDPSTSARASVEPTASSSSANPTNAAPSSLIRAVQAKSHVGLSRVAQLSARIENDPYDHEAQLALLHEVEQKGDLEKTREVYESFLKVFPDAARQWISYCDLELSHGLFDHVQDIFIRCLRPSTSIQLWKFYLDFVRRRNPIDLAQPEAAKQARATIAKSFEFALQHVGQDREAGGLWTEYLEFLKEGSGRGSQWEDQQRMDALRKVLQSAVQIPVENVEQIWQEYNAFENNLSKLTAKKFLAELSPAYMTARKALRELRAQFGRLATPALPHQPDWSTPSVRSDLELWKAYLKWEESNPLDLEDPNLLHARVAFAYKKALANMRFFSEIWYLASDYHTRLGKTDEAKTLLENGLKANPGSLLLAYKLVEVEEGHNNLDACYRVYEGLLEHFHHLLTQTVEETNELVAQAWNKLDEEFDNKVRRENGAGEEDDDDSRQKRVQEKDEIKKRIENQREAILETHKKAIASVWVNQMTFARRATPGHEAVKQFRSVFSKARKSPYVTWQVVDASARIEYFWNNAAQVAGNIFEFGMKSFSADPDYVLRYLDFLIMTNNPNNARALFERTVALVEPNEARAVWDRMAQYEYEYGDHLAAQKIAKRFAETFPEVSVTETFARRYGQHGLEAAVARELGTTFSSASGERKEELLSVGGSRATKREASIDVTRAAIDQREASVDRHDYASKRHKAAHQDEPPQPTAAHEERTATGLRPWGRSVSNRAQTPDSEAARGGPSRPRLPDGDIVRRRPPPKSIASPAIDDATSTLNRPVPYKLDAHGDAIAVLPDAVVFFLSILPHASTFTGPFINPATMVDVIATTMLPGTAPGPGLPGERLGIPPRSRDEGGNGGARRGGRRGVMRQSSPSHQQGGEGGTGLWVWCETCWRRGRGWRSSEVLKRKENAKRLILQFKAASPTRAYPVPS</sequence>
<feature type="region of interest" description="Disordered" evidence="4">
    <location>
        <begin position="563"/>
        <end position="586"/>
    </location>
</feature>
<dbReference type="EnsemblFungi" id="MVLG_01136T0">
    <property type="protein sequence ID" value="MVLG_01136T0"/>
    <property type="gene ID" value="MVLG_01136"/>
</dbReference>
<comment type="subcellular location">
    <subcellularLocation>
        <location evidence="3">Nucleus</location>
    </subcellularLocation>
    <subcellularLocation>
        <location evidence="3">Cytoplasm</location>
    </subcellularLocation>
    <text evidence="3">Nucleus and/or cytoplasm.</text>
</comment>
<dbReference type="InParanoid" id="U5H175"/>
<comment type="function">
    <text evidence="3">Component of the cleavage factor IA (CFIA) complex, which is involved in the endonucleolytic cleavage during polyadenylation-dependent pre-mRNA 3'-end formation.</text>
</comment>
<evidence type="ECO:0000256" key="3">
    <source>
        <dbReference type="RuleBase" id="RU369035"/>
    </source>
</evidence>
<protein>
    <recommendedName>
        <fullName evidence="3">mRNA 3'-end-processing protein RNA14</fullName>
    </recommendedName>
</protein>
<feature type="compositionally biased region" description="Basic and acidic residues" evidence="4">
    <location>
        <begin position="809"/>
        <end position="833"/>
    </location>
</feature>
<keyword evidence="3" id="KW-0507">mRNA processing</keyword>
<evidence type="ECO:0000256" key="1">
    <source>
        <dbReference type="ARBA" id="ARBA00022737"/>
    </source>
</evidence>
<evidence type="ECO:0000256" key="2">
    <source>
        <dbReference type="ARBA" id="ARBA00023242"/>
    </source>
</evidence>
<dbReference type="Proteomes" id="UP000017200">
    <property type="component" value="Unassembled WGS sequence"/>
</dbReference>
<dbReference type="InterPro" id="IPR045243">
    <property type="entry name" value="Rna14-like"/>
</dbReference>
<evidence type="ECO:0000313" key="6">
    <source>
        <dbReference type="EMBL" id="KDE08678.1"/>
    </source>
</evidence>
<dbReference type="AlphaFoldDB" id="U5H175"/>
<dbReference type="PANTHER" id="PTHR19980">
    <property type="entry name" value="RNA CLEAVAGE STIMULATION FACTOR"/>
    <property type="match status" value="1"/>
</dbReference>
<dbReference type="STRING" id="683840.U5H175"/>
<dbReference type="OrthoDB" id="26282at2759"/>
<feature type="region of interest" description="Disordered" evidence="4">
    <location>
        <begin position="961"/>
        <end position="1009"/>
    </location>
</feature>
<reference evidence="6" key="2">
    <citation type="submission" date="2010-11" db="EMBL/GenBank/DDBJ databases">
        <authorList>
            <consortium name="The Broad Institute Genome Sequencing Platform"/>
            <person name="Earl A."/>
            <person name="Ward D."/>
            <person name="Feldgarden M."/>
            <person name="Gevers D."/>
            <person name="Butler R."/>
            <person name="Young S.K."/>
            <person name="Zeng Q."/>
            <person name="Gargeya S."/>
            <person name="Fitzgerald M."/>
            <person name="Haas B."/>
            <person name="Abouelleil A."/>
            <person name="Alvarado L."/>
            <person name="Arachchi H.M."/>
            <person name="Berlin A."/>
            <person name="Brown A."/>
            <person name="Chapman S.B."/>
            <person name="Chen Z."/>
            <person name="Dunbar C."/>
            <person name="Freedman E."/>
            <person name="Gearin G."/>
            <person name="Gellesch M."/>
            <person name="Goldberg J."/>
            <person name="Griggs A."/>
            <person name="Gujja S."/>
            <person name="Heilman E."/>
            <person name="Heiman D."/>
            <person name="Howarth C."/>
            <person name="Larson L."/>
            <person name="Lui A."/>
            <person name="MacDonald P.J.P."/>
            <person name="Mehta T."/>
            <person name="Montmayeur A."/>
            <person name="Murphy C."/>
            <person name="Neiman D."/>
            <person name="Pearson M."/>
            <person name="Priest M."/>
            <person name="Roberts A."/>
            <person name="Saif S."/>
            <person name="Shea T."/>
            <person name="Shenoy N."/>
            <person name="Sisk P."/>
            <person name="Stolte C."/>
            <person name="Sykes S."/>
            <person name="White J."/>
            <person name="Yandava C."/>
            <person name="Wortman J."/>
            <person name="Nusbaum C."/>
            <person name="Birren B."/>
        </authorList>
    </citation>
    <scope>NUCLEOTIDE SEQUENCE</scope>
    <source>
        <strain evidence="6">P1A1 Lamole</strain>
    </source>
</reference>